<name>A0A840NE38_9PSEU</name>
<evidence type="ECO:0000313" key="4">
    <source>
        <dbReference type="Proteomes" id="UP000580474"/>
    </source>
</evidence>
<protein>
    <submittedName>
        <fullName evidence="3">Uncharacterized protein YukE</fullName>
    </submittedName>
</protein>
<dbReference type="InterPro" id="IPR029058">
    <property type="entry name" value="AB_hydrolase_fold"/>
</dbReference>
<dbReference type="Gene3D" id="1.10.287.1060">
    <property type="entry name" value="ESAT-6-like"/>
    <property type="match status" value="1"/>
</dbReference>
<sequence>MPLNTFVAGNPGSVRTTAEAVSRLARGVDDIASGWQHALTGSESVWEGTAGDAFRSKSTATGQDADALTALFDGLSSALTAFADELTTVQARMAQAVEVAIGGGLRMLGSALILEPGPMPLPPAEQRRQQRAFHEARETVAQARTWEKVAHERLIAALRSNAHGLRNIGRAEVWARVAAAATWPPAAALAGSAAVMDDRAAEATRGAFERAATTGPAAVRGLWGSLTGPQRADLADRFPQLVGNTDGVPVAARDQANRSILGAQRRAISAELDVLGNRIHADFERHGRSDTSKGKEIKQLTEALRGLDALQGRLGASAAASDHYLLGIDSTAAQRGQTIIAHGNPDHADNTMTLVPGTFSDLGDASDYVAQNDKVLARANELSDGKNAAITWVNYESPNHLLPHAGSGGYAENAHRDLSTFQEGLRATHEGETPSHNTLVGHSYGSVVAGEAAAHGGAHADEVVFLGSPGVGVDSASELGVPGEHVWVAKSDHDLIDWTPSTNPLDWGPTVFGGTDHTRYGVDPADPSFGGRIMPTEPSSGHSDYWDEAPSRESMARIMTGTVGGRTGAP</sequence>
<proteinExistence type="predicted"/>
<dbReference type="Proteomes" id="UP000580474">
    <property type="component" value="Unassembled WGS sequence"/>
</dbReference>
<dbReference type="Gene3D" id="3.40.50.1820">
    <property type="entry name" value="alpha/beta hydrolase"/>
    <property type="match status" value="1"/>
</dbReference>
<dbReference type="Pfam" id="PF21725">
    <property type="entry name" value="T7SS_signal"/>
    <property type="match status" value="1"/>
</dbReference>
<dbReference type="InterPro" id="IPR010427">
    <property type="entry name" value="DUF1023"/>
</dbReference>
<accession>A0A840NE38</accession>
<comment type="caution">
    <text evidence="3">The sequence shown here is derived from an EMBL/GenBank/DDBJ whole genome shotgun (WGS) entry which is preliminary data.</text>
</comment>
<keyword evidence="4" id="KW-1185">Reference proteome</keyword>
<gene>
    <name evidence="3" type="ORF">BJ969_001576</name>
</gene>
<feature type="domain" description="DUF1023" evidence="1">
    <location>
        <begin position="333"/>
        <end position="501"/>
    </location>
</feature>
<dbReference type="EMBL" id="JACHIV010000001">
    <property type="protein sequence ID" value="MBB5068488.1"/>
    <property type="molecule type" value="Genomic_DNA"/>
</dbReference>
<dbReference type="RefSeq" id="WP_246456715.1">
    <property type="nucleotide sequence ID" value="NZ_JACHIV010000001.1"/>
</dbReference>
<dbReference type="InterPro" id="IPR049082">
    <property type="entry name" value="T7SS_signal"/>
</dbReference>
<dbReference type="SUPFAM" id="SSF140453">
    <property type="entry name" value="EsxAB dimer-like"/>
    <property type="match status" value="1"/>
</dbReference>
<reference evidence="3 4" key="1">
    <citation type="submission" date="2020-08" db="EMBL/GenBank/DDBJ databases">
        <title>Sequencing the genomes of 1000 actinobacteria strains.</title>
        <authorList>
            <person name="Klenk H.-P."/>
        </authorList>
    </citation>
    <scope>NUCLEOTIDE SEQUENCE [LARGE SCALE GENOMIC DNA]</scope>
    <source>
        <strain evidence="3 4">DSM 45582</strain>
    </source>
</reference>
<feature type="domain" description="Putative T7SS secretion signal" evidence="2">
    <location>
        <begin position="6"/>
        <end position="98"/>
    </location>
</feature>
<dbReference type="AlphaFoldDB" id="A0A840NE38"/>
<organism evidence="3 4">
    <name type="scientific">Saccharopolyspora gloriosae</name>
    <dbReference type="NCBI Taxonomy" id="455344"/>
    <lineage>
        <taxon>Bacteria</taxon>
        <taxon>Bacillati</taxon>
        <taxon>Actinomycetota</taxon>
        <taxon>Actinomycetes</taxon>
        <taxon>Pseudonocardiales</taxon>
        <taxon>Pseudonocardiaceae</taxon>
        <taxon>Saccharopolyspora</taxon>
    </lineage>
</organism>
<dbReference type="SUPFAM" id="SSF53474">
    <property type="entry name" value="alpha/beta-Hydrolases"/>
    <property type="match status" value="1"/>
</dbReference>
<evidence type="ECO:0000313" key="3">
    <source>
        <dbReference type="EMBL" id="MBB5068488.1"/>
    </source>
</evidence>
<evidence type="ECO:0000259" key="1">
    <source>
        <dbReference type="Pfam" id="PF06259"/>
    </source>
</evidence>
<dbReference type="InterPro" id="IPR036689">
    <property type="entry name" value="ESAT-6-like_sf"/>
</dbReference>
<dbReference type="Pfam" id="PF06259">
    <property type="entry name" value="Abhydrolase_8"/>
    <property type="match status" value="1"/>
</dbReference>
<evidence type="ECO:0000259" key="2">
    <source>
        <dbReference type="Pfam" id="PF21725"/>
    </source>
</evidence>